<dbReference type="InterPro" id="IPR001650">
    <property type="entry name" value="Helicase_C-like"/>
</dbReference>
<dbReference type="InterPro" id="IPR014014">
    <property type="entry name" value="RNA_helicase_DEAD_Q_motif"/>
</dbReference>
<feature type="short sequence motif" description="Q motif" evidence="6">
    <location>
        <begin position="1"/>
        <end position="29"/>
    </location>
</feature>
<feature type="region of interest" description="Disordered" evidence="8">
    <location>
        <begin position="372"/>
        <end position="436"/>
    </location>
</feature>
<feature type="domain" description="Helicase C-terminal" evidence="10">
    <location>
        <begin position="235"/>
        <end position="378"/>
    </location>
</feature>
<accession>A0ABR9XHG6</accession>
<evidence type="ECO:0000259" key="11">
    <source>
        <dbReference type="PROSITE" id="PS51195"/>
    </source>
</evidence>
<name>A0ABR9XHG6_9SPHI</name>
<dbReference type="SMART" id="SM00487">
    <property type="entry name" value="DEXDc"/>
    <property type="match status" value="1"/>
</dbReference>
<evidence type="ECO:0000256" key="6">
    <source>
        <dbReference type="PROSITE-ProRule" id="PRU00552"/>
    </source>
</evidence>
<evidence type="ECO:0000313" key="12">
    <source>
        <dbReference type="EMBL" id="MBE9666448.1"/>
    </source>
</evidence>
<comment type="similarity">
    <text evidence="5 7">Belongs to the DEAD box helicase family.</text>
</comment>
<dbReference type="InterPro" id="IPR050079">
    <property type="entry name" value="DEAD_box_RNA_helicase"/>
</dbReference>
<dbReference type="SUPFAM" id="SSF52540">
    <property type="entry name" value="P-loop containing nucleoside triphosphate hydrolases"/>
    <property type="match status" value="1"/>
</dbReference>
<dbReference type="PROSITE" id="PS51192">
    <property type="entry name" value="HELICASE_ATP_BIND_1"/>
    <property type="match status" value="1"/>
</dbReference>
<dbReference type="PANTHER" id="PTHR47959">
    <property type="entry name" value="ATP-DEPENDENT RNA HELICASE RHLE-RELATED"/>
    <property type="match status" value="1"/>
</dbReference>
<dbReference type="GO" id="GO:0004386">
    <property type="term" value="F:helicase activity"/>
    <property type="evidence" value="ECO:0007669"/>
    <property type="project" value="UniProtKB-KW"/>
</dbReference>
<evidence type="ECO:0000256" key="3">
    <source>
        <dbReference type="ARBA" id="ARBA00022806"/>
    </source>
</evidence>
<dbReference type="Pfam" id="PF00271">
    <property type="entry name" value="Helicase_C"/>
    <property type="match status" value="1"/>
</dbReference>
<keyword evidence="13" id="KW-1185">Reference proteome</keyword>
<evidence type="ECO:0000256" key="4">
    <source>
        <dbReference type="ARBA" id="ARBA00022840"/>
    </source>
</evidence>
<protein>
    <submittedName>
        <fullName evidence="12">DEAD/DEAH box helicase</fullName>
    </submittedName>
</protein>
<feature type="compositionally biased region" description="Basic residues" evidence="8">
    <location>
        <begin position="405"/>
        <end position="415"/>
    </location>
</feature>
<dbReference type="PROSITE" id="PS00039">
    <property type="entry name" value="DEAD_ATP_HELICASE"/>
    <property type="match status" value="1"/>
</dbReference>
<dbReference type="InterPro" id="IPR011545">
    <property type="entry name" value="DEAD/DEAH_box_helicase_dom"/>
</dbReference>
<evidence type="ECO:0000256" key="5">
    <source>
        <dbReference type="ARBA" id="ARBA00038437"/>
    </source>
</evidence>
<evidence type="ECO:0000256" key="8">
    <source>
        <dbReference type="SAM" id="MobiDB-lite"/>
    </source>
</evidence>
<dbReference type="CDD" id="cd00268">
    <property type="entry name" value="DEADc"/>
    <property type="match status" value="1"/>
</dbReference>
<dbReference type="SMART" id="SM00490">
    <property type="entry name" value="HELICc"/>
    <property type="match status" value="1"/>
</dbReference>
<evidence type="ECO:0000313" key="13">
    <source>
        <dbReference type="Proteomes" id="UP000632774"/>
    </source>
</evidence>
<gene>
    <name evidence="12" type="ORF">IRJ18_08765</name>
</gene>
<feature type="domain" description="DEAD-box RNA helicase Q" evidence="11">
    <location>
        <begin position="1"/>
        <end position="29"/>
    </location>
</feature>
<dbReference type="RefSeq" id="WP_194105807.1">
    <property type="nucleotide sequence ID" value="NZ_JADFFM010000001.1"/>
</dbReference>
<keyword evidence="4 7" id="KW-0067">ATP-binding</keyword>
<keyword evidence="3 7" id="KW-0347">Helicase</keyword>
<evidence type="ECO:0000259" key="10">
    <source>
        <dbReference type="PROSITE" id="PS51194"/>
    </source>
</evidence>
<dbReference type="Proteomes" id="UP000632774">
    <property type="component" value="Unassembled WGS sequence"/>
</dbReference>
<dbReference type="InterPro" id="IPR027417">
    <property type="entry name" value="P-loop_NTPase"/>
</dbReference>
<organism evidence="12 13">
    <name type="scientific">Mucilaginibacter boryungensis</name>
    <dbReference type="NCBI Taxonomy" id="768480"/>
    <lineage>
        <taxon>Bacteria</taxon>
        <taxon>Pseudomonadati</taxon>
        <taxon>Bacteroidota</taxon>
        <taxon>Sphingobacteriia</taxon>
        <taxon>Sphingobacteriales</taxon>
        <taxon>Sphingobacteriaceae</taxon>
        <taxon>Mucilaginibacter</taxon>
    </lineage>
</organism>
<dbReference type="InterPro" id="IPR000629">
    <property type="entry name" value="RNA-helicase_DEAD-box_CS"/>
</dbReference>
<dbReference type="InterPro" id="IPR014001">
    <property type="entry name" value="Helicase_ATP-bd"/>
</dbReference>
<proteinExistence type="inferred from homology"/>
<sequence>MTFEDFNFNEHLAEGLNSMGYTTPTPIQAMAIPVVMQGKDLIACAQTGTGKTASYLLPVLNKIGEGDKRHINTLILAPTRELAQQIDQQVEGLAYFTGISSVAVFGGGDGIVYEQQRRAIQNNVDIVIATPGRLIAHLTSGVLKFDNLQHLVLDEADRMLDMGFMDDIIRIIRYLPAERQTLLFSATMPPRIRQLANSILRNPESINIAISQPAAGISQQMYRVHDHQKIPLIKHLLKEGNYLSTIIFSSTKEKVKDVYKELKSAHLKVKAFSSDFKQTEREEILLEFKNKKLPIIIGTDALSRGIDVEGIDLVINYDAPPDPEDYIHRIGRTARAATTGTAITLINHRDEQKLKRIEQMIGKPVPQMELPAEIGESPAPAPERTHSHNRPHGDGKSRSGANNNRNKKKKWPRKKPSGDKKPNGAGDNSSTPPVVE</sequence>
<dbReference type="PROSITE" id="PS51195">
    <property type="entry name" value="Q_MOTIF"/>
    <property type="match status" value="1"/>
</dbReference>
<keyword evidence="1 7" id="KW-0547">Nucleotide-binding</keyword>
<keyword evidence="2 7" id="KW-0378">Hydrolase</keyword>
<feature type="domain" description="Helicase ATP-binding" evidence="9">
    <location>
        <begin position="32"/>
        <end position="206"/>
    </location>
</feature>
<comment type="caution">
    <text evidence="12">The sequence shown here is derived from an EMBL/GenBank/DDBJ whole genome shotgun (WGS) entry which is preliminary data.</text>
</comment>
<evidence type="ECO:0000256" key="1">
    <source>
        <dbReference type="ARBA" id="ARBA00022741"/>
    </source>
</evidence>
<dbReference type="PANTHER" id="PTHR47959:SF13">
    <property type="entry name" value="ATP-DEPENDENT RNA HELICASE RHLE"/>
    <property type="match status" value="1"/>
</dbReference>
<reference evidence="12 13" key="1">
    <citation type="submission" date="2020-10" db="EMBL/GenBank/DDBJ databases">
        <title>Mucilaginibacter mali sp. nov., isolated from rhizosphere soil of apple orchard.</title>
        <authorList>
            <person name="Lee J.-S."/>
            <person name="Kim H.S."/>
            <person name="Kim J.-S."/>
        </authorList>
    </citation>
    <scope>NUCLEOTIDE SEQUENCE [LARGE SCALE GENOMIC DNA]</scope>
    <source>
        <strain evidence="12 13">KCTC 23157</strain>
    </source>
</reference>
<dbReference type="EMBL" id="JADFFM010000001">
    <property type="protein sequence ID" value="MBE9666448.1"/>
    <property type="molecule type" value="Genomic_DNA"/>
</dbReference>
<dbReference type="Pfam" id="PF00270">
    <property type="entry name" value="DEAD"/>
    <property type="match status" value="1"/>
</dbReference>
<evidence type="ECO:0000256" key="2">
    <source>
        <dbReference type="ARBA" id="ARBA00022801"/>
    </source>
</evidence>
<feature type="compositionally biased region" description="Polar residues" evidence="8">
    <location>
        <begin position="426"/>
        <end position="436"/>
    </location>
</feature>
<feature type="compositionally biased region" description="Basic and acidic residues" evidence="8">
    <location>
        <begin position="383"/>
        <end position="397"/>
    </location>
</feature>
<evidence type="ECO:0000259" key="9">
    <source>
        <dbReference type="PROSITE" id="PS51192"/>
    </source>
</evidence>
<dbReference type="InterPro" id="IPR044742">
    <property type="entry name" value="DEAD/DEAH_RhlB"/>
</dbReference>
<dbReference type="CDD" id="cd18787">
    <property type="entry name" value="SF2_C_DEAD"/>
    <property type="match status" value="1"/>
</dbReference>
<dbReference type="Gene3D" id="3.40.50.300">
    <property type="entry name" value="P-loop containing nucleotide triphosphate hydrolases"/>
    <property type="match status" value="2"/>
</dbReference>
<dbReference type="PROSITE" id="PS51194">
    <property type="entry name" value="HELICASE_CTER"/>
    <property type="match status" value="1"/>
</dbReference>
<evidence type="ECO:0000256" key="7">
    <source>
        <dbReference type="RuleBase" id="RU000492"/>
    </source>
</evidence>